<dbReference type="InterPro" id="IPR017441">
    <property type="entry name" value="Protein_kinase_ATP_BS"/>
</dbReference>
<keyword evidence="9 16" id="KW-0547">Nucleotide-binding</keyword>
<feature type="transmembrane region" description="Helical" evidence="18">
    <location>
        <begin position="1055"/>
        <end position="1080"/>
    </location>
</feature>
<dbReference type="InterPro" id="IPR005135">
    <property type="entry name" value="Endo/exonuclease/phosphatase"/>
</dbReference>
<feature type="transmembrane region" description="Helical" evidence="18">
    <location>
        <begin position="867"/>
        <end position="887"/>
    </location>
</feature>
<evidence type="ECO:0000313" key="22">
    <source>
        <dbReference type="Proteomes" id="UP001054252"/>
    </source>
</evidence>
<dbReference type="Pfam" id="PF00078">
    <property type="entry name" value="RVT_1"/>
    <property type="match status" value="1"/>
</dbReference>
<evidence type="ECO:0000256" key="11">
    <source>
        <dbReference type="ARBA" id="ARBA00022840"/>
    </source>
</evidence>
<evidence type="ECO:0000256" key="3">
    <source>
        <dbReference type="ARBA" id="ARBA00010217"/>
    </source>
</evidence>
<evidence type="ECO:0000256" key="18">
    <source>
        <dbReference type="SAM" id="Phobius"/>
    </source>
</evidence>
<dbReference type="Gene3D" id="3.30.200.20">
    <property type="entry name" value="Phosphorylase Kinase, domain 1"/>
    <property type="match status" value="1"/>
</dbReference>
<feature type="transmembrane region" description="Helical" evidence="18">
    <location>
        <begin position="907"/>
        <end position="932"/>
    </location>
</feature>
<comment type="caution">
    <text evidence="21">The sequence shown here is derived from an EMBL/GenBank/DDBJ whole genome shotgun (WGS) entry which is preliminary data.</text>
</comment>
<evidence type="ECO:0000256" key="16">
    <source>
        <dbReference type="PROSITE-ProRule" id="PRU10141"/>
    </source>
</evidence>
<dbReference type="PROSITE" id="PS50011">
    <property type="entry name" value="PROTEIN_KINASE_DOM"/>
    <property type="match status" value="1"/>
</dbReference>
<dbReference type="PROSITE" id="PS00107">
    <property type="entry name" value="PROTEIN_KINASE_ATP"/>
    <property type="match status" value="1"/>
</dbReference>
<evidence type="ECO:0000256" key="7">
    <source>
        <dbReference type="ARBA" id="ARBA00022729"/>
    </source>
</evidence>
<evidence type="ECO:0000256" key="8">
    <source>
        <dbReference type="ARBA" id="ARBA00022734"/>
    </source>
</evidence>
<evidence type="ECO:0000256" key="15">
    <source>
        <dbReference type="ARBA" id="ARBA00023180"/>
    </source>
</evidence>
<evidence type="ECO:0000256" key="5">
    <source>
        <dbReference type="ARBA" id="ARBA00022679"/>
    </source>
</evidence>
<keyword evidence="5" id="KW-0808">Transferase</keyword>
<dbReference type="CDD" id="cd01650">
    <property type="entry name" value="RT_nLTR_like"/>
    <property type="match status" value="1"/>
</dbReference>
<name>A0AAV5KPS8_9ROSI</name>
<dbReference type="EMBL" id="BPVZ01000072">
    <property type="protein sequence ID" value="GKV26627.1"/>
    <property type="molecule type" value="Genomic_DNA"/>
</dbReference>
<keyword evidence="13 18" id="KW-0472">Membrane</keyword>
<evidence type="ECO:0000313" key="21">
    <source>
        <dbReference type="EMBL" id="GKV26627.1"/>
    </source>
</evidence>
<keyword evidence="12 18" id="KW-1133">Transmembrane helix</keyword>
<evidence type="ECO:0000256" key="9">
    <source>
        <dbReference type="ARBA" id="ARBA00022741"/>
    </source>
</evidence>
<proteinExistence type="inferred from homology"/>
<feature type="domain" description="Protein kinase" evidence="19">
    <location>
        <begin position="1120"/>
        <end position="1394"/>
    </location>
</feature>
<keyword evidence="7" id="KW-0732">Signal</keyword>
<dbReference type="GO" id="GO:0030246">
    <property type="term" value="F:carbohydrate binding"/>
    <property type="evidence" value="ECO:0007669"/>
    <property type="project" value="UniProtKB-KW"/>
</dbReference>
<feature type="compositionally biased region" description="Basic and acidic residues" evidence="17">
    <location>
        <begin position="1"/>
        <end position="27"/>
    </location>
</feature>
<keyword evidence="15" id="KW-0325">Glycoprotein</keyword>
<dbReference type="Gene3D" id="3.60.10.10">
    <property type="entry name" value="Endonuclease/exonuclease/phosphatase"/>
    <property type="match status" value="1"/>
</dbReference>
<dbReference type="GO" id="GO:0005524">
    <property type="term" value="F:ATP binding"/>
    <property type="evidence" value="ECO:0007669"/>
    <property type="project" value="UniProtKB-UniRule"/>
</dbReference>
<dbReference type="Gene3D" id="1.10.510.10">
    <property type="entry name" value="Transferase(Phosphotransferase) domain 1"/>
    <property type="match status" value="1"/>
</dbReference>
<reference evidence="21 22" key="1">
    <citation type="journal article" date="2021" name="Commun. Biol.">
        <title>The genome of Shorea leprosula (Dipterocarpaceae) highlights the ecological relevance of drought in aseasonal tropical rainforests.</title>
        <authorList>
            <person name="Ng K.K.S."/>
            <person name="Kobayashi M.J."/>
            <person name="Fawcett J.A."/>
            <person name="Hatakeyama M."/>
            <person name="Paape T."/>
            <person name="Ng C.H."/>
            <person name="Ang C.C."/>
            <person name="Tnah L.H."/>
            <person name="Lee C.T."/>
            <person name="Nishiyama T."/>
            <person name="Sese J."/>
            <person name="O'Brien M.J."/>
            <person name="Copetti D."/>
            <person name="Mohd Noor M.I."/>
            <person name="Ong R.C."/>
            <person name="Putra M."/>
            <person name="Sireger I.Z."/>
            <person name="Indrioko S."/>
            <person name="Kosugi Y."/>
            <person name="Izuno A."/>
            <person name="Isagi Y."/>
            <person name="Lee S.L."/>
            <person name="Shimizu K.K."/>
        </authorList>
    </citation>
    <scope>NUCLEOTIDE SEQUENCE [LARGE SCALE GENOMIC DNA]</scope>
    <source>
        <strain evidence="21">214</strain>
    </source>
</reference>
<protein>
    <submittedName>
        <fullName evidence="21">Uncharacterized protein</fullName>
    </submittedName>
</protein>
<keyword evidence="14" id="KW-0675">Receptor</keyword>
<organism evidence="21 22">
    <name type="scientific">Rubroshorea leprosula</name>
    <dbReference type="NCBI Taxonomy" id="152421"/>
    <lineage>
        <taxon>Eukaryota</taxon>
        <taxon>Viridiplantae</taxon>
        <taxon>Streptophyta</taxon>
        <taxon>Embryophyta</taxon>
        <taxon>Tracheophyta</taxon>
        <taxon>Spermatophyta</taxon>
        <taxon>Magnoliopsida</taxon>
        <taxon>eudicotyledons</taxon>
        <taxon>Gunneridae</taxon>
        <taxon>Pentapetalae</taxon>
        <taxon>rosids</taxon>
        <taxon>malvids</taxon>
        <taxon>Malvales</taxon>
        <taxon>Dipterocarpaceae</taxon>
        <taxon>Rubroshorea</taxon>
    </lineage>
</organism>
<dbReference type="InterPro" id="IPR008271">
    <property type="entry name" value="Ser/Thr_kinase_AS"/>
</dbReference>
<keyword evidence="22" id="KW-1185">Reference proteome</keyword>
<evidence type="ECO:0000256" key="14">
    <source>
        <dbReference type="ARBA" id="ARBA00023170"/>
    </source>
</evidence>
<dbReference type="FunFam" id="3.30.200.20:FF:000168">
    <property type="entry name" value="L-type lectin-domain containing receptor kinase IX.1"/>
    <property type="match status" value="1"/>
</dbReference>
<evidence type="ECO:0000256" key="10">
    <source>
        <dbReference type="ARBA" id="ARBA00022777"/>
    </source>
</evidence>
<dbReference type="GO" id="GO:0004672">
    <property type="term" value="F:protein kinase activity"/>
    <property type="evidence" value="ECO:0007669"/>
    <property type="project" value="InterPro"/>
</dbReference>
<comment type="subcellular location">
    <subcellularLocation>
        <location evidence="1">Cell membrane</location>
        <topology evidence="1">Single-pass type I membrane protein</topology>
    </subcellularLocation>
</comment>
<evidence type="ECO:0000256" key="2">
    <source>
        <dbReference type="ARBA" id="ARBA00008536"/>
    </source>
</evidence>
<dbReference type="Proteomes" id="UP001054252">
    <property type="component" value="Unassembled WGS sequence"/>
</dbReference>
<dbReference type="SMART" id="SM00220">
    <property type="entry name" value="S_TKc"/>
    <property type="match status" value="1"/>
</dbReference>
<dbReference type="Pfam" id="PF03372">
    <property type="entry name" value="Exo_endo_phos"/>
    <property type="match status" value="1"/>
</dbReference>
<evidence type="ECO:0000256" key="12">
    <source>
        <dbReference type="ARBA" id="ARBA00022989"/>
    </source>
</evidence>
<dbReference type="PROSITE" id="PS50878">
    <property type="entry name" value="RT_POL"/>
    <property type="match status" value="1"/>
</dbReference>
<gene>
    <name evidence="21" type="ORF">SLEP1_g35892</name>
</gene>
<dbReference type="SUPFAM" id="SSF56112">
    <property type="entry name" value="Protein kinase-like (PK-like)"/>
    <property type="match status" value="1"/>
</dbReference>
<dbReference type="InterPro" id="IPR036691">
    <property type="entry name" value="Endo/exonu/phosph_ase_sf"/>
</dbReference>
<comment type="similarity">
    <text evidence="2">In the N-terminal section; belongs to the leguminous lectin family.</text>
</comment>
<dbReference type="FunFam" id="1.10.510.10:FF:000240">
    <property type="entry name" value="Lectin-domain containing receptor kinase A4.3"/>
    <property type="match status" value="1"/>
</dbReference>
<comment type="similarity">
    <text evidence="3">In the C-terminal section; belongs to the protein kinase superfamily. Ser/Thr protein kinase family.</text>
</comment>
<evidence type="ECO:0000259" key="20">
    <source>
        <dbReference type="PROSITE" id="PS50878"/>
    </source>
</evidence>
<dbReference type="InterPro" id="IPR050528">
    <property type="entry name" value="L-type_Lectin-RKs"/>
</dbReference>
<dbReference type="SUPFAM" id="SSF56219">
    <property type="entry name" value="DNase I-like"/>
    <property type="match status" value="1"/>
</dbReference>
<dbReference type="PROSITE" id="PS00108">
    <property type="entry name" value="PROTEIN_KINASE_ST"/>
    <property type="match status" value="1"/>
</dbReference>
<evidence type="ECO:0000259" key="19">
    <source>
        <dbReference type="PROSITE" id="PS50011"/>
    </source>
</evidence>
<keyword evidence="11 16" id="KW-0067">ATP-binding</keyword>
<evidence type="ECO:0000256" key="1">
    <source>
        <dbReference type="ARBA" id="ARBA00004251"/>
    </source>
</evidence>
<dbReference type="GO" id="GO:0002229">
    <property type="term" value="P:defense response to oomycetes"/>
    <property type="evidence" value="ECO:0007669"/>
    <property type="project" value="UniProtKB-ARBA"/>
</dbReference>
<accession>A0AAV5KPS8</accession>
<dbReference type="InterPro" id="IPR000477">
    <property type="entry name" value="RT_dom"/>
</dbReference>
<feature type="domain" description="Reverse transcriptase" evidence="20">
    <location>
        <begin position="554"/>
        <end position="832"/>
    </location>
</feature>
<evidence type="ECO:0000256" key="4">
    <source>
        <dbReference type="ARBA" id="ARBA00022475"/>
    </source>
</evidence>
<keyword evidence="10" id="KW-0418">Kinase</keyword>
<dbReference type="InterPro" id="IPR043502">
    <property type="entry name" value="DNA/RNA_pol_sf"/>
</dbReference>
<dbReference type="SUPFAM" id="SSF56672">
    <property type="entry name" value="DNA/RNA polymerases"/>
    <property type="match status" value="1"/>
</dbReference>
<dbReference type="InterPro" id="IPR011009">
    <property type="entry name" value="Kinase-like_dom_sf"/>
</dbReference>
<keyword evidence="8" id="KW-0430">Lectin</keyword>
<evidence type="ECO:0000256" key="17">
    <source>
        <dbReference type="SAM" id="MobiDB-lite"/>
    </source>
</evidence>
<dbReference type="GO" id="GO:0005886">
    <property type="term" value="C:plasma membrane"/>
    <property type="evidence" value="ECO:0007669"/>
    <property type="project" value="UniProtKB-SubCell"/>
</dbReference>
<evidence type="ECO:0000256" key="13">
    <source>
        <dbReference type="ARBA" id="ARBA00023136"/>
    </source>
</evidence>
<feature type="binding site" evidence="16">
    <location>
        <position position="1149"/>
    </location>
    <ligand>
        <name>ATP</name>
        <dbReference type="ChEBI" id="CHEBI:30616"/>
    </ligand>
</feature>
<keyword evidence="4" id="KW-1003">Cell membrane</keyword>
<dbReference type="CDD" id="cd14066">
    <property type="entry name" value="STKc_IRAK"/>
    <property type="match status" value="1"/>
</dbReference>
<keyword evidence="6 18" id="KW-0812">Transmembrane</keyword>
<dbReference type="PANTHER" id="PTHR27007">
    <property type="match status" value="1"/>
</dbReference>
<sequence length="1430" mass="162763">MQRQVMRERGRERVRRDRGGHRSRDRQSALIWEQGGSRRRIYQRTRDPRVLGKTWDDQYQGRKMQRDGPALKNQWQTQLAKEIWDLATQLGAVADNDKEVIQRIEEMEDRDQRAKRIMVNREEEGSKKDMDWVAKSSIGMSGGLICVWDSKILKKKETIEGDDFIGVFGLWGVEEIPVFIVNIYSPCQMSRKRALWVELQGLINNRRGLWCLAGDFNAVRRVEERAGCKTVSNEMREFDAFIFNSELVDLPLIGRKYTWYNSNGQQMSRIDRFLFSEEWMAKWSKMKQWGLKRSVSDHCPSMIKNEQVDWGPKPFRFFDSWLDQPGCKEVIASAWNDSEVKGWNGFKLKEKLKRTKKALKEWSGKTNREMEGRIKEAEFLIASIDEKGEQHQLSDIDVELRRNSFIELWKNLKIKERMSQQKSREQWLKEGDANTKFFHRSIKGRWCRNEINSIRINGQQYTGVEVMKREVAKYFQELFSEEKWRRPKLDGICFRQILQSDNEFLTANFSEQEIKEAIWNCDPSKSPGPDGFNFRFIMTMWEVVKDDIINFVREFHQHGKMARGSNASFIVLIPKTENPQAIEEFRPISLIGVTYKIMAKLLANRLRKVLPKVIGEQQMAFIEGRQLVEGAVIANEILDEVRRKKKKGFLFKVDFEKAYDKVNWEFIDYMMMRMGFCATWRKWIQECLNSSSVSILINGSPTNQFPVNKGIRQGDPLSPFLFLIVAEGLNGLMSSAVDTKRYKGVGIGSGDTMVTHLQFADDTIFFGDATENNIRVIKCIMRTFELASGLKINFGKSQLIGVGVDQSWSAKMAYLLCCKEGKLPFKYLGIPIGGNHRRKAMWQPMVESVRKKLASWKGRYLSMGGRITLINSVLSSLPVFLMSVFVIPKDRSYLPLMLYPSLTQMGLQNLSATLRFFGFALVTIFLLCTVAAEPVTYVVDRGLPSNSPVQYVVAQGSPSKSAVLYVDAPGSPSNSAVPSVIAQGQPPSPNGVRTVLPRGLPPSSNGVPYVLPRDYPPSSNAVPPVSNLSSKDPLKPSLSPVPTAAITPEGRKNQIGLLVGIVIVACALIFAIGLTSFIFWRKRTRDEPVVFDVSFSDEFGNGMGPRKFSYDELAKATKNFADEEKLGEGGFGAVYKGFLRDSGTDVAVKRVSRGSQQGIKEYESEVKIISRLRHKNLVKLIGWCHEKELLLAYEFMPNGSLDSHIFKGRSLLQWNLRYKIVQGLASALLYLHEEGDFCVLHRDIKASNIMLDVAFNAKLGDFGLARLADHEKGSRTTSWAGTMGYMAPECQRTGKASKESDIYSFGVVALEIACGRRSIEPRYEEDRASLVAWVWQAYGNQRLIDVVDDQLSEAFDVKEMECLLITGLWCIHPVPSLRPSIKQAIQVLNFEATLPNLPREMPIPKYDIANTPIIITSEPCLSDISITVPR</sequence>
<feature type="region of interest" description="Disordered" evidence="17">
    <location>
        <begin position="1"/>
        <end position="28"/>
    </location>
</feature>
<evidence type="ECO:0000256" key="6">
    <source>
        <dbReference type="ARBA" id="ARBA00022692"/>
    </source>
</evidence>
<dbReference type="InterPro" id="IPR000719">
    <property type="entry name" value="Prot_kinase_dom"/>
</dbReference>
<dbReference type="Pfam" id="PF00069">
    <property type="entry name" value="Pkinase"/>
    <property type="match status" value="1"/>
</dbReference>